<gene>
    <name evidence="1" type="ORF">EYH13_01935</name>
    <name evidence="2" type="ORF">EYH24_06225</name>
</gene>
<sequence>MRIVYEKEINVDDIVVSPRPVWKCRTCPVYGKSPSCPPHSPPWREAKEWVKHFKRALLIKFQINYVDFEREKREVLLYLLRREEEFFKAGYLYAHALFPGNCNLCDECEFEKSGKCLMPTRVRPSIDAIGIELSKIAELNLSESVLYGLILID</sequence>
<evidence type="ECO:0000313" key="2">
    <source>
        <dbReference type="EMBL" id="HIP89509.1"/>
    </source>
</evidence>
<evidence type="ECO:0000313" key="3">
    <source>
        <dbReference type="Proteomes" id="UP000653692"/>
    </source>
</evidence>
<dbReference type="Proteomes" id="UP000649326">
    <property type="component" value="Unassembled WGS sequence"/>
</dbReference>
<accession>A0A833E3I1</accession>
<dbReference type="EMBL" id="DQUG01000077">
    <property type="protein sequence ID" value="HIP74914.1"/>
    <property type="molecule type" value="Genomic_DNA"/>
</dbReference>
<dbReference type="Pfam" id="PF10050">
    <property type="entry name" value="DUF2284"/>
    <property type="match status" value="1"/>
</dbReference>
<proteinExistence type="predicted"/>
<dbReference type="Proteomes" id="UP000653692">
    <property type="component" value="Unassembled WGS sequence"/>
</dbReference>
<protein>
    <submittedName>
        <fullName evidence="2">DUF2284 domain-containing protein</fullName>
    </submittedName>
</protein>
<evidence type="ECO:0000313" key="1">
    <source>
        <dbReference type="EMBL" id="HIP74914.1"/>
    </source>
</evidence>
<comment type="caution">
    <text evidence="2">The sequence shown here is derived from an EMBL/GenBank/DDBJ whole genome shotgun (WGS) entry which is preliminary data.</text>
</comment>
<dbReference type="InterPro" id="IPR019271">
    <property type="entry name" value="DUF2284_metal-binding"/>
</dbReference>
<reference evidence="2" key="1">
    <citation type="journal article" date="2020" name="ISME J.">
        <title>Gammaproteobacteria mediating utilization of methyl-, sulfur- and petroleum organic compounds in deep ocean hydrothermal plumes.</title>
        <authorList>
            <person name="Zhou Z."/>
            <person name="Liu Y."/>
            <person name="Pan J."/>
            <person name="Cron B.R."/>
            <person name="Toner B.M."/>
            <person name="Anantharaman K."/>
            <person name="Breier J.A."/>
            <person name="Dick G.J."/>
            <person name="Li M."/>
        </authorList>
    </citation>
    <scope>NUCLEOTIDE SEQUENCE</scope>
    <source>
        <strain evidence="1">SZUA-1451</strain>
        <strain evidence="2">SZUA-1476</strain>
    </source>
</reference>
<organism evidence="2 3">
    <name type="scientific">Thermococcus paralvinellae</name>
    <dbReference type="NCBI Taxonomy" id="582419"/>
    <lineage>
        <taxon>Archaea</taxon>
        <taxon>Methanobacteriati</taxon>
        <taxon>Methanobacteriota</taxon>
        <taxon>Thermococci</taxon>
        <taxon>Thermococcales</taxon>
        <taxon>Thermococcaceae</taxon>
        <taxon>Thermococcus</taxon>
    </lineage>
</organism>
<dbReference type="EMBL" id="DQUR01000210">
    <property type="protein sequence ID" value="HIP89509.1"/>
    <property type="molecule type" value="Genomic_DNA"/>
</dbReference>
<dbReference type="AlphaFoldDB" id="A0A833E3I1"/>
<dbReference type="PIRSF" id="PIRSF018748">
    <property type="entry name" value="UCP018748"/>
    <property type="match status" value="1"/>
</dbReference>
<name>A0A833E3I1_9EURY</name>